<sequence>MKKRILTIFIVSLCLMLSTASFAFAAPDSSTKAKITKDTVITQGNLKDVAKYLGLDYSKFTKNDEGFSSKSIVTVGEFENAIAYGEQALADTAKEGVALSNSASTDGLVSTMASGSKSCVTWSDYGDLIACYTANGNWQSFGEDARWTSAGPGSVSVSSDSGTVTWDITAIRSMSNTLINGSTSSAYLHFTPDYTATMYIIVLGLKYEVGSDNISCSLNFNNSWIY</sequence>
<gene>
    <name evidence="2" type="ORF">GQ588_14020</name>
</gene>
<dbReference type="Proteomes" id="UP000430508">
    <property type="component" value="Chromosome"/>
</dbReference>
<dbReference type="EMBL" id="CP046996">
    <property type="protein sequence ID" value="QHA01678.1"/>
    <property type="molecule type" value="Genomic_DNA"/>
</dbReference>
<protein>
    <submittedName>
        <fullName evidence="2">Uncharacterized protein</fullName>
    </submittedName>
</protein>
<accession>A0A857DM56</accession>
<evidence type="ECO:0000256" key="1">
    <source>
        <dbReference type="SAM" id="SignalP"/>
    </source>
</evidence>
<organism evidence="2 3">
    <name type="scientific">Dehalobacter restrictus</name>
    <dbReference type="NCBI Taxonomy" id="55583"/>
    <lineage>
        <taxon>Bacteria</taxon>
        <taxon>Bacillati</taxon>
        <taxon>Bacillota</taxon>
        <taxon>Clostridia</taxon>
        <taxon>Eubacteriales</taxon>
        <taxon>Desulfitobacteriaceae</taxon>
        <taxon>Dehalobacter</taxon>
    </lineage>
</organism>
<feature type="signal peptide" evidence="1">
    <location>
        <begin position="1"/>
        <end position="25"/>
    </location>
</feature>
<dbReference type="RefSeq" id="WP_158208636.1">
    <property type="nucleotide sequence ID" value="NZ_CP046996.1"/>
</dbReference>
<name>A0A857DM56_9FIRM</name>
<proteinExistence type="predicted"/>
<evidence type="ECO:0000313" key="2">
    <source>
        <dbReference type="EMBL" id="QHA01678.1"/>
    </source>
</evidence>
<keyword evidence="1" id="KW-0732">Signal</keyword>
<reference evidence="2 3" key="1">
    <citation type="submission" date="2019-12" db="EMBL/GenBank/DDBJ databases">
        <title>Sequence classification of anaerobic respiratory reductive dehalogenases: First we see many, then we see few.</title>
        <authorList>
            <person name="Molenda O."/>
            <person name="Puentes Jacome L.A."/>
            <person name="Cao X."/>
            <person name="Nesbo C.L."/>
            <person name="Tang S."/>
            <person name="Morson N."/>
            <person name="Patron J."/>
            <person name="Lomheim L."/>
            <person name="Wishart D.S."/>
            <person name="Edwards E.A."/>
        </authorList>
    </citation>
    <scope>NUCLEOTIDE SEQUENCE [LARGE SCALE GENOMIC DNA]</scope>
    <source>
        <strain evidence="2 3">12DCA</strain>
    </source>
</reference>
<evidence type="ECO:0000313" key="3">
    <source>
        <dbReference type="Proteomes" id="UP000430508"/>
    </source>
</evidence>
<dbReference type="AlphaFoldDB" id="A0A857DM56"/>
<feature type="chain" id="PRO_5032975447" evidence="1">
    <location>
        <begin position="26"/>
        <end position="226"/>
    </location>
</feature>